<evidence type="ECO:0000313" key="2">
    <source>
        <dbReference type="EMBL" id="KAF5176733.1"/>
    </source>
</evidence>
<evidence type="ECO:0000313" key="3">
    <source>
        <dbReference type="Proteomes" id="UP000554482"/>
    </source>
</evidence>
<name>A0A7J6UVU3_THATH</name>
<reference evidence="2 3" key="1">
    <citation type="submission" date="2020-06" db="EMBL/GenBank/DDBJ databases">
        <title>Transcriptomic and genomic resources for Thalictrum thalictroides and T. hernandezii: Facilitating candidate gene discovery in an emerging model plant lineage.</title>
        <authorList>
            <person name="Arias T."/>
            <person name="Riano-Pachon D.M."/>
            <person name="Di Stilio V.S."/>
        </authorList>
    </citation>
    <scope>NUCLEOTIDE SEQUENCE [LARGE SCALE GENOMIC DNA]</scope>
    <source>
        <strain evidence="3">cv. WT478/WT964</strain>
        <tissue evidence="2">Leaves</tissue>
    </source>
</reference>
<keyword evidence="3" id="KW-1185">Reference proteome</keyword>
<evidence type="ECO:0000256" key="1">
    <source>
        <dbReference type="SAM" id="SignalP"/>
    </source>
</evidence>
<gene>
    <name evidence="2" type="ORF">FRX31_033678</name>
</gene>
<proteinExistence type="predicted"/>
<protein>
    <submittedName>
        <fullName evidence="2">Uncharacterized protein</fullName>
    </submittedName>
</protein>
<dbReference type="EMBL" id="JABWDY010042319">
    <property type="protein sequence ID" value="KAF5176733.1"/>
    <property type="molecule type" value="Genomic_DNA"/>
</dbReference>
<organism evidence="2 3">
    <name type="scientific">Thalictrum thalictroides</name>
    <name type="common">Rue-anemone</name>
    <name type="synonym">Anemone thalictroides</name>
    <dbReference type="NCBI Taxonomy" id="46969"/>
    <lineage>
        <taxon>Eukaryota</taxon>
        <taxon>Viridiplantae</taxon>
        <taxon>Streptophyta</taxon>
        <taxon>Embryophyta</taxon>
        <taxon>Tracheophyta</taxon>
        <taxon>Spermatophyta</taxon>
        <taxon>Magnoliopsida</taxon>
        <taxon>Ranunculales</taxon>
        <taxon>Ranunculaceae</taxon>
        <taxon>Thalictroideae</taxon>
        <taxon>Thalictrum</taxon>
    </lineage>
</organism>
<keyword evidence="1" id="KW-0732">Signal</keyword>
<sequence>MPYCCWFLDDLLAYFFACVDSWSGAIVDVSRIYEEVVEFVKGPLWLFCSWKHGNYPRKHGYNLALFGPFG</sequence>
<feature type="chain" id="PRO_5029645817" evidence="1">
    <location>
        <begin position="22"/>
        <end position="70"/>
    </location>
</feature>
<comment type="caution">
    <text evidence="2">The sequence shown here is derived from an EMBL/GenBank/DDBJ whole genome shotgun (WGS) entry which is preliminary data.</text>
</comment>
<dbReference type="AlphaFoldDB" id="A0A7J6UVU3"/>
<feature type="signal peptide" evidence="1">
    <location>
        <begin position="1"/>
        <end position="21"/>
    </location>
</feature>
<accession>A0A7J6UVU3</accession>
<dbReference type="Proteomes" id="UP000554482">
    <property type="component" value="Unassembled WGS sequence"/>
</dbReference>